<dbReference type="AlphaFoldDB" id="A0A0G1GN52"/>
<feature type="transmembrane region" description="Helical" evidence="1">
    <location>
        <begin position="99"/>
        <end position="121"/>
    </location>
</feature>
<proteinExistence type="predicted"/>
<keyword evidence="1" id="KW-0472">Membrane</keyword>
<protein>
    <submittedName>
        <fullName evidence="2">Uncharacterized protein</fullName>
    </submittedName>
</protein>
<evidence type="ECO:0000256" key="1">
    <source>
        <dbReference type="SAM" id="Phobius"/>
    </source>
</evidence>
<feature type="transmembrane region" description="Helical" evidence="1">
    <location>
        <begin position="60"/>
        <end position="79"/>
    </location>
</feature>
<gene>
    <name evidence="2" type="ORF">UW23_C0001G0046</name>
</gene>
<name>A0A0G1GN52_9BACT</name>
<reference evidence="2 3" key="1">
    <citation type="journal article" date="2015" name="Nature">
        <title>rRNA introns, odd ribosomes, and small enigmatic genomes across a large radiation of phyla.</title>
        <authorList>
            <person name="Brown C.T."/>
            <person name="Hug L.A."/>
            <person name="Thomas B.C."/>
            <person name="Sharon I."/>
            <person name="Castelle C.J."/>
            <person name="Singh A."/>
            <person name="Wilkins M.J."/>
            <person name="Williams K.H."/>
            <person name="Banfield J.F."/>
        </authorList>
    </citation>
    <scope>NUCLEOTIDE SEQUENCE [LARGE SCALE GENOMIC DNA]</scope>
</reference>
<keyword evidence="1" id="KW-0812">Transmembrane</keyword>
<accession>A0A0G1GN52</accession>
<organism evidence="2 3">
    <name type="scientific">Candidatus Collierbacteria bacterium GW2011_GWA1_44_12</name>
    <dbReference type="NCBI Taxonomy" id="1618376"/>
    <lineage>
        <taxon>Bacteria</taxon>
        <taxon>Candidatus Collieribacteriota</taxon>
    </lineage>
</organism>
<comment type="caution">
    <text evidence="2">The sequence shown here is derived from an EMBL/GenBank/DDBJ whole genome shotgun (WGS) entry which is preliminary data.</text>
</comment>
<feature type="transmembrane region" description="Helical" evidence="1">
    <location>
        <begin position="33"/>
        <end position="53"/>
    </location>
</feature>
<dbReference type="EMBL" id="LCHN01000001">
    <property type="protein sequence ID" value="KKT36436.1"/>
    <property type="molecule type" value="Genomic_DNA"/>
</dbReference>
<evidence type="ECO:0000313" key="2">
    <source>
        <dbReference type="EMBL" id="KKT36436.1"/>
    </source>
</evidence>
<sequence>MLGTVLVGTLILTAILGLPQFLVKGGIKYALGWLLIGAIFNFIFLWIYVYFALPAMTGPLGGYGFLWLPILINVFAAGAMTMFKSEDYRSDEDDSRNHVAAFLSMGSALLVLVIIWVVISFSSWKQDSRKLAFSNVVPATPVTEIMGDGTTKVRDASIPGSDEKHLPIVTDGNALNRAGGSLTGTLGSNYSWGKQVVQSINGHLYRVSLMEFKDFWAWKRNPTKTTPQFIMIDAENPLVESAPTPYTIKYFTGAYFGNDVLRYLYTHGYSSYLLVDPTIEVSDDLKVYETVGLGKYVMGWSGIEIQAMAMVDVTTGAVDVCQISNCPAWIDRVLPDDATDTYVDWYGLYNDAGWWNLGKVNTLMGADDKAVPIYNGEHVAWQYIMTSRNMKDNSGVGLILYDARERVGTYYTFNSPFPVGGQVRSTFENNKTLKQSSTTVDQMILVNIFGENTWVATMVTPAANGTQYQYTAFARANKTTVSDDVQFDKDPKIALRNYEMWLATHRDTSEADPTQESVTVILEGYVASVGTTTVQGNTYHVFTMNDMDAKPVTYTDDNGAEQTRYFVGLYSPTQTIELPLTASDHHVLVTYLDTNLSAEVQIQAFEDLDVPPQ</sequence>
<keyword evidence="1" id="KW-1133">Transmembrane helix</keyword>
<dbReference type="Proteomes" id="UP000034069">
    <property type="component" value="Unassembled WGS sequence"/>
</dbReference>
<evidence type="ECO:0000313" key="3">
    <source>
        <dbReference type="Proteomes" id="UP000034069"/>
    </source>
</evidence>